<protein>
    <submittedName>
        <fullName evidence="1">ATP-binding protein</fullName>
    </submittedName>
</protein>
<keyword evidence="1" id="KW-0547">Nucleotide-binding</keyword>
<comment type="caution">
    <text evidence="1">The sequence shown here is derived from an EMBL/GenBank/DDBJ whole genome shotgun (WGS) entry which is preliminary data.</text>
</comment>
<dbReference type="Pfam" id="PF13671">
    <property type="entry name" value="AAA_33"/>
    <property type="match status" value="1"/>
</dbReference>
<proteinExistence type="predicted"/>
<organism evidence="1 2">
    <name type="scientific">Actinacidiphila epipremni</name>
    <dbReference type="NCBI Taxonomy" id="2053013"/>
    <lineage>
        <taxon>Bacteria</taxon>
        <taxon>Bacillati</taxon>
        <taxon>Actinomycetota</taxon>
        <taxon>Actinomycetes</taxon>
        <taxon>Kitasatosporales</taxon>
        <taxon>Streptomycetaceae</taxon>
        <taxon>Actinacidiphila</taxon>
    </lineage>
</organism>
<reference evidence="1 2" key="1">
    <citation type="submission" date="2020-03" db="EMBL/GenBank/DDBJ databases">
        <title>WGS of actinomycetes isolated from Thailand.</title>
        <authorList>
            <person name="Thawai C."/>
        </authorList>
    </citation>
    <scope>NUCLEOTIDE SEQUENCE [LARGE SCALE GENOMIC DNA]</scope>
    <source>
        <strain evidence="1 2">PRB2-1</strain>
    </source>
</reference>
<name>A0ABX0ZVM9_9ACTN</name>
<evidence type="ECO:0000313" key="2">
    <source>
        <dbReference type="Proteomes" id="UP000734511"/>
    </source>
</evidence>
<dbReference type="Gene3D" id="3.40.50.300">
    <property type="entry name" value="P-loop containing nucleotide triphosphate hydrolases"/>
    <property type="match status" value="1"/>
</dbReference>
<dbReference type="Proteomes" id="UP000734511">
    <property type="component" value="Unassembled WGS sequence"/>
</dbReference>
<dbReference type="GO" id="GO:0005524">
    <property type="term" value="F:ATP binding"/>
    <property type="evidence" value="ECO:0007669"/>
    <property type="project" value="UniProtKB-KW"/>
</dbReference>
<accession>A0ABX0ZVM9</accession>
<sequence length="179" mass="19204">MEGRAYVVVSGVPGSGKSTLGRELAGALGFAVIDKDVVLEALYDALGVGPEEWRGRLSRAADEVLYAQAARTPRAVLDNWWHPDASPPRLHALGGRLVQVHCDCDVATASARFRARRRHPGHLDPELTPEQVAERIAAVRAAYRGPLVLDAPLVRVKTEAPARPPDLVARVMALLGAQG</sequence>
<keyword evidence="2" id="KW-1185">Reference proteome</keyword>
<dbReference type="EMBL" id="JAATEJ010000026">
    <property type="protein sequence ID" value="NJP47040.1"/>
    <property type="molecule type" value="Genomic_DNA"/>
</dbReference>
<gene>
    <name evidence="1" type="ORF">HCN08_27085</name>
</gene>
<dbReference type="SUPFAM" id="SSF52540">
    <property type="entry name" value="P-loop containing nucleoside triphosphate hydrolases"/>
    <property type="match status" value="1"/>
</dbReference>
<dbReference type="InterPro" id="IPR027417">
    <property type="entry name" value="P-loop_NTPase"/>
</dbReference>
<evidence type="ECO:0000313" key="1">
    <source>
        <dbReference type="EMBL" id="NJP47040.1"/>
    </source>
</evidence>
<keyword evidence="1" id="KW-0067">ATP-binding</keyword>
<dbReference type="RefSeq" id="WP_167985884.1">
    <property type="nucleotide sequence ID" value="NZ_JAATEJ010000026.1"/>
</dbReference>